<dbReference type="Pfam" id="PF02361">
    <property type="entry name" value="CbiQ"/>
    <property type="match status" value="1"/>
</dbReference>
<keyword evidence="4 5" id="KW-0472">Membrane</keyword>
<dbReference type="GO" id="GO:0005886">
    <property type="term" value="C:plasma membrane"/>
    <property type="evidence" value="ECO:0007669"/>
    <property type="project" value="UniProtKB-ARBA"/>
</dbReference>
<dbReference type="RefSeq" id="WP_113607148.1">
    <property type="nucleotide sequence ID" value="NZ_POAF01000003.1"/>
</dbReference>
<dbReference type="AlphaFoldDB" id="A0A365YH82"/>
<keyword evidence="7" id="KW-1185">Reference proteome</keyword>
<evidence type="ECO:0000256" key="1">
    <source>
        <dbReference type="ARBA" id="ARBA00004141"/>
    </source>
</evidence>
<dbReference type="Proteomes" id="UP000252167">
    <property type="component" value="Unassembled WGS sequence"/>
</dbReference>
<keyword evidence="3 5" id="KW-1133">Transmembrane helix</keyword>
<feature type="transmembrane region" description="Helical" evidence="5">
    <location>
        <begin position="92"/>
        <end position="110"/>
    </location>
</feature>
<evidence type="ECO:0000313" key="6">
    <source>
        <dbReference type="EMBL" id="RBM01899.1"/>
    </source>
</evidence>
<evidence type="ECO:0000256" key="2">
    <source>
        <dbReference type="ARBA" id="ARBA00022692"/>
    </source>
</evidence>
<evidence type="ECO:0000256" key="5">
    <source>
        <dbReference type="SAM" id="Phobius"/>
    </source>
</evidence>
<evidence type="ECO:0000313" key="7">
    <source>
        <dbReference type="Proteomes" id="UP000252167"/>
    </source>
</evidence>
<gene>
    <name evidence="6" type="ORF">C1H84_08685</name>
</gene>
<protein>
    <submittedName>
        <fullName evidence="6">ABC transporter permease</fullName>
    </submittedName>
</protein>
<feature type="transmembrane region" description="Helical" evidence="5">
    <location>
        <begin position="7"/>
        <end position="23"/>
    </location>
</feature>
<organism evidence="6 7">
    <name type="scientific">Glutamicibacter soli</name>
    <dbReference type="NCBI Taxonomy" id="453836"/>
    <lineage>
        <taxon>Bacteria</taxon>
        <taxon>Bacillati</taxon>
        <taxon>Actinomycetota</taxon>
        <taxon>Actinomycetes</taxon>
        <taxon>Micrococcales</taxon>
        <taxon>Micrococcaceae</taxon>
        <taxon>Glutamicibacter</taxon>
    </lineage>
</organism>
<evidence type="ECO:0000256" key="4">
    <source>
        <dbReference type="ARBA" id="ARBA00023136"/>
    </source>
</evidence>
<dbReference type="InterPro" id="IPR003339">
    <property type="entry name" value="ABC/ECF_trnsptr_transmembrane"/>
</dbReference>
<comment type="subcellular location">
    <subcellularLocation>
        <location evidence="1">Membrane</location>
        <topology evidence="1">Multi-pass membrane protein</topology>
    </subcellularLocation>
</comment>
<dbReference type="CDD" id="cd16914">
    <property type="entry name" value="EcfT"/>
    <property type="match status" value="1"/>
</dbReference>
<proteinExistence type="predicted"/>
<keyword evidence="2 5" id="KW-0812">Transmembrane</keyword>
<comment type="caution">
    <text evidence="6">The sequence shown here is derived from an EMBL/GenBank/DDBJ whole genome shotgun (WGS) entry which is preliminary data.</text>
</comment>
<name>A0A365YH82_9MICC</name>
<evidence type="ECO:0000256" key="3">
    <source>
        <dbReference type="ARBA" id="ARBA00022989"/>
    </source>
</evidence>
<feature type="transmembrane region" description="Helical" evidence="5">
    <location>
        <begin position="222"/>
        <end position="240"/>
    </location>
</feature>
<dbReference type="EMBL" id="POAF01000003">
    <property type="protein sequence ID" value="RBM01899.1"/>
    <property type="molecule type" value="Genomic_DNA"/>
</dbReference>
<accession>A0A365YH82</accession>
<sequence>MDRFQRLHPFTVLAVAAAVVTTTTAAGRWWLSCTVLACALIVAWSVGKSVKLVGLSSAIVLPTFASQLMIHGLASNGKFGLTQVGLQTAAELGLRTAVLVVVGLLCALIVDRHQLVAAIDLSKAPAQLGYLVAATLLLIPQLADRQRAISEAQMLRQVKFRRGPRGWFQKIRLQAVPLVLSTLEESANRAPHLAARGFPAAQSVTRLREIPDSKAQRGIRRVSGLCALLLPALLLVPNWMDFA</sequence>
<feature type="transmembrane region" description="Helical" evidence="5">
    <location>
        <begin position="53"/>
        <end position="72"/>
    </location>
</feature>
<reference evidence="6 7" key="1">
    <citation type="submission" date="2018-01" db="EMBL/GenBank/DDBJ databases">
        <title>Glutamicibacter soli strain NHPC-3 Whole genome sequence and assembly.</title>
        <authorList>
            <person name="Choudhury P."/>
            <person name="Gupta D."/>
            <person name="Sengupta K."/>
            <person name="Jawed A."/>
            <person name="Sultana N."/>
            <person name="Saha P."/>
        </authorList>
    </citation>
    <scope>NUCLEOTIDE SEQUENCE [LARGE SCALE GENOMIC DNA]</scope>
    <source>
        <strain evidence="6 7">NHPC-3</strain>
    </source>
</reference>